<name>A0A1Y2MBY4_EPING</name>
<feature type="compositionally biased region" description="Low complexity" evidence="1">
    <location>
        <begin position="388"/>
        <end position="397"/>
    </location>
</feature>
<evidence type="ECO:0000313" key="4">
    <source>
        <dbReference type="Proteomes" id="UP000193240"/>
    </source>
</evidence>
<feature type="region of interest" description="Disordered" evidence="1">
    <location>
        <begin position="215"/>
        <end position="259"/>
    </location>
</feature>
<protein>
    <submittedName>
        <fullName evidence="3">Uncharacterized protein</fullName>
    </submittedName>
</protein>
<feature type="signal peptide" evidence="2">
    <location>
        <begin position="1"/>
        <end position="26"/>
    </location>
</feature>
<accession>A0A1Y2MBY4</accession>
<evidence type="ECO:0000313" key="3">
    <source>
        <dbReference type="EMBL" id="OSS53491.1"/>
    </source>
</evidence>
<proteinExistence type="predicted"/>
<reference evidence="3 4" key="1">
    <citation type="journal article" date="2017" name="Genome Announc.">
        <title>Genome sequence of the saprophytic ascomycete Epicoccum nigrum ICMP 19927 strain isolated from New Zealand.</title>
        <authorList>
            <person name="Fokin M."/>
            <person name="Fleetwood D."/>
            <person name="Weir B.S."/>
            <person name="Villas-Boas S.G."/>
        </authorList>
    </citation>
    <scope>NUCLEOTIDE SEQUENCE [LARGE SCALE GENOMIC DNA]</scope>
    <source>
        <strain evidence="3 4">ICMP 19927</strain>
    </source>
</reference>
<sequence length="465" mass="50918">MAPSFSRVSSGALILVLAYNARPVKADFWEDVDNCELVLNDLPADLTTDFCNYWTNGYQAEDGCVTVTGPAVTVTEYPAAETCDGEGYSTATEYPKPTEAPGYGTTPAPEAIGGYETGDYDVTVTSTTTTTFWITSTIYPEYPAATPAPAYRRHARDLPLNQRASWCDDRPCRLVQYDDDTIFEACKKYLGWASSASTVSAPGYTVTITSYPTDCKKKDDSYKPEPLSTETHKYYPTEYPGNEYKPWDDTNTDDSQQSDDLQPWENAFDTNYDVPDGPKPWDDVDATSKLADAIDAGGYDDATAELGLDDAPWNALPVDFQDSGAKKRDYPVVEAEWYGYDGEDVPEVAPEPEESYEPEPEPKPSQPEDTTDSYPATPAPNLYGLDVPSPSESPSDSTNGYPDGSWSSHDDSPDDGTVWVLPDSSEYEGDGFESDYYSEGDAPYADADAGVPSYVQSWGEDGADY</sequence>
<dbReference type="STRING" id="105696.A0A1Y2MBY4"/>
<organism evidence="3 4">
    <name type="scientific">Epicoccum nigrum</name>
    <name type="common">Soil fungus</name>
    <name type="synonym">Epicoccum purpurascens</name>
    <dbReference type="NCBI Taxonomy" id="105696"/>
    <lineage>
        <taxon>Eukaryota</taxon>
        <taxon>Fungi</taxon>
        <taxon>Dikarya</taxon>
        <taxon>Ascomycota</taxon>
        <taxon>Pezizomycotina</taxon>
        <taxon>Dothideomycetes</taxon>
        <taxon>Pleosporomycetidae</taxon>
        <taxon>Pleosporales</taxon>
        <taxon>Pleosporineae</taxon>
        <taxon>Didymellaceae</taxon>
        <taxon>Epicoccum</taxon>
    </lineage>
</organism>
<dbReference type="InParanoid" id="A0A1Y2MBY4"/>
<dbReference type="EMBL" id="KZ107838">
    <property type="protein sequence ID" value="OSS53491.1"/>
    <property type="molecule type" value="Genomic_DNA"/>
</dbReference>
<dbReference type="AlphaFoldDB" id="A0A1Y2MBY4"/>
<evidence type="ECO:0000256" key="1">
    <source>
        <dbReference type="SAM" id="MobiDB-lite"/>
    </source>
</evidence>
<gene>
    <name evidence="3" type="ORF">B5807_00146</name>
</gene>
<feature type="region of interest" description="Disordered" evidence="1">
    <location>
        <begin position="337"/>
        <end position="465"/>
    </location>
</feature>
<feature type="compositionally biased region" description="Acidic residues" evidence="1">
    <location>
        <begin position="341"/>
        <end position="359"/>
    </location>
</feature>
<keyword evidence="2" id="KW-0732">Signal</keyword>
<feature type="compositionally biased region" description="Acidic residues" evidence="1">
    <location>
        <begin position="425"/>
        <end position="438"/>
    </location>
</feature>
<dbReference type="Proteomes" id="UP000193240">
    <property type="component" value="Unassembled WGS sequence"/>
</dbReference>
<evidence type="ECO:0000256" key="2">
    <source>
        <dbReference type="SAM" id="SignalP"/>
    </source>
</evidence>
<feature type="chain" id="PRO_5012643909" evidence="2">
    <location>
        <begin position="27"/>
        <end position="465"/>
    </location>
</feature>
<keyword evidence="4" id="KW-1185">Reference proteome</keyword>